<gene>
    <name evidence="2" type="primary">pik3r6b</name>
</gene>
<reference evidence="2" key="1">
    <citation type="submission" date="2025-08" db="UniProtKB">
        <authorList>
            <consortium name="RefSeq"/>
        </authorList>
    </citation>
    <scope>IDENTIFICATION</scope>
</reference>
<dbReference type="OrthoDB" id="8781591at2759"/>
<dbReference type="RefSeq" id="XP_030649756.1">
    <property type="nucleotide sequence ID" value="XM_030793896.1"/>
</dbReference>
<dbReference type="InterPro" id="IPR019522">
    <property type="entry name" value="PIK3R5/6"/>
</dbReference>
<dbReference type="InParanoid" id="A0A6J2X042"/>
<dbReference type="Proteomes" id="UP000504632">
    <property type="component" value="Chromosome 16"/>
</dbReference>
<dbReference type="PANTHER" id="PTHR15593">
    <property type="entry name" value="PHOSPHATIDYLINOSITOL 3-KINASE REGULATORY SUBUNIT"/>
    <property type="match status" value="1"/>
</dbReference>
<dbReference type="CTD" id="101886666"/>
<dbReference type="GeneID" id="115829728"/>
<dbReference type="PANTHER" id="PTHR15593:SF1">
    <property type="entry name" value="PHOSPHOINOSITIDE 3-KINASE REGULATORY SUBUNIT 6"/>
    <property type="match status" value="1"/>
</dbReference>
<dbReference type="GO" id="GO:0007186">
    <property type="term" value="P:G protein-coupled receptor signaling pathway"/>
    <property type="evidence" value="ECO:0007669"/>
    <property type="project" value="TreeGrafter"/>
</dbReference>
<accession>A0A6J2X042</accession>
<organism evidence="1 2">
    <name type="scientific">Chanos chanos</name>
    <name type="common">Milkfish</name>
    <name type="synonym">Mugil chanos</name>
    <dbReference type="NCBI Taxonomy" id="29144"/>
    <lineage>
        <taxon>Eukaryota</taxon>
        <taxon>Metazoa</taxon>
        <taxon>Chordata</taxon>
        <taxon>Craniata</taxon>
        <taxon>Vertebrata</taxon>
        <taxon>Euteleostomi</taxon>
        <taxon>Actinopterygii</taxon>
        <taxon>Neopterygii</taxon>
        <taxon>Teleostei</taxon>
        <taxon>Ostariophysi</taxon>
        <taxon>Gonorynchiformes</taxon>
        <taxon>Chanidae</taxon>
        <taxon>Chanos</taxon>
    </lineage>
</organism>
<name>A0A6J2X042_CHACN</name>
<dbReference type="GO" id="GO:0005944">
    <property type="term" value="C:phosphatidylinositol 3-kinase complex, class IB"/>
    <property type="evidence" value="ECO:0007669"/>
    <property type="project" value="InterPro"/>
</dbReference>
<keyword evidence="1" id="KW-1185">Reference proteome</keyword>
<evidence type="ECO:0000313" key="2">
    <source>
        <dbReference type="RefSeq" id="XP_030649756.1"/>
    </source>
</evidence>
<dbReference type="Pfam" id="PF10486">
    <property type="entry name" value="PI3K_1B_p101"/>
    <property type="match status" value="2"/>
</dbReference>
<dbReference type="AlphaFoldDB" id="A0A6J2X042"/>
<dbReference type="GO" id="GO:0046935">
    <property type="term" value="F:1-phosphatidylinositol-3-kinase regulator activity"/>
    <property type="evidence" value="ECO:0007669"/>
    <property type="project" value="InterPro"/>
</dbReference>
<protein>
    <submittedName>
        <fullName evidence="2">Phosphoinositide 3-kinase regulatory subunit 6</fullName>
    </submittedName>
</protein>
<proteinExistence type="predicted"/>
<sequence>MASAKYHNLPREEELQWVELKLLNFHHDYMKLLVISIVQTMLRELDSESPARLACNKGMLRWMLHKSLQKNPANSISLVSVLIKELEKAERIDSKQRVIPLLHTLAYAIIQAVHVPDDLLDRVCSSLKRLLTLPEPYCTVALNYIRCMKMERSTPGALYQRRVIAEHSLKNDHYPLQEKVMVFADPAVFSPSLMAAVGTDVKCHGSDRDTLTYERSILLHTLQSVLGRHCNGCTLAQALEVCVELKQYFQESVAAAEQNCESTGSEHGQYSRKIKQIYHSILRAANQDSTFFGPLVEAPLPSPDISFHAWTKDEEIWSEVVNFILSDEAELIKRVSTTSTDSGIEGDLPMSEFSNLTVEPPAVQEVQEQRRFQQFSRVPCLRPNAKDRTTLVREGYNTRSRLNPSPKDNRNYIARIVVMGDDRTLGRLGKAYLCIRKNQAQNMFLTRRVKLELYYIPVTNQSGATSPVQEESPQDLLTMSKFLGFLDPWYDCNINGLGAVVLQLAQMPTNHKSSSQDSFLLDTISYYIRTGQQPVHIPVYTVKIAYASLTASPVEELFVSHLEIDFPELSALKAVVKASGRGRRQSQEVGGAVISVHYRRTSLSGRDVDKGVSLMTCGVQMNAVPVNGEKGFDCLTVNFSNIFTNPSKACTSILRTTSISIRTLEARTFTVCLDKDSRRTFQKMNQKSTQCFHEEKANGISRYLNKALSLPINTFSGSIL</sequence>
<evidence type="ECO:0000313" key="1">
    <source>
        <dbReference type="Proteomes" id="UP000504632"/>
    </source>
</evidence>